<sequence length="250" mass="27628">MCTLPNGLSIISSYLSLVLWLTPFVYFFNLSNQIVGVEEDRINKPDRPLPSGKVTLAGAKRRWALTLAVFISVALFNPSLLVETIVWVLVTALLTVTPYGNHWFVKSCLGMGIGTWALLRGSWKSIAPLTPQAERHALAMSAWTGLLTQIQDIRDIKGDAIIGRYTLPIAVGDSNAGGILALSPALLVGAHIFIGYRILQKQNGPRYDHKTYMIYTYVFCLILSLTALKELGWNTNFASVVDHIRGLTHF</sequence>
<keyword evidence="4 5" id="KW-0472">Membrane</keyword>
<evidence type="ECO:0000256" key="5">
    <source>
        <dbReference type="SAM" id="Phobius"/>
    </source>
</evidence>
<dbReference type="Gene3D" id="1.10.357.140">
    <property type="entry name" value="UbiA prenyltransferase"/>
    <property type="match status" value="1"/>
</dbReference>
<dbReference type="OrthoDB" id="434972at2759"/>
<name>A0A8H5M0I7_9AGAR</name>
<protein>
    <submittedName>
        <fullName evidence="6">Uncharacterized protein</fullName>
    </submittedName>
</protein>
<feature type="transmembrane region" description="Helical" evidence="5">
    <location>
        <begin position="176"/>
        <end position="199"/>
    </location>
</feature>
<evidence type="ECO:0000256" key="4">
    <source>
        <dbReference type="ARBA" id="ARBA00023136"/>
    </source>
</evidence>
<dbReference type="PANTHER" id="PTHR42723:SF1">
    <property type="entry name" value="CHLOROPHYLL SYNTHASE, CHLOROPLASTIC"/>
    <property type="match status" value="1"/>
</dbReference>
<evidence type="ECO:0000256" key="1">
    <source>
        <dbReference type="ARBA" id="ARBA00004141"/>
    </source>
</evidence>
<feature type="transmembrane region" description="Helical" evidence="5">
    <location>
        <begin position="7"/>
        <end position="28"/>
    </location>
</feature>
<dbReference type="PANTHER" id="PTHR42723">
    <property type="entry name" value="CHLOROPHYLL SYNTHASE"/>
    <property type="match status" value="1"/>
</dbReference>
<dbReference type="EMBL" id="JAACJN010000092">
    <property type="protein sequence ID" value="KAF5376179.1"/>
    <property type="molecule type" value="Genomic_DNA"/>
</dbReference>
<dbReference type="AlphaFoldDB" id="A0A8H5M0I7"/>
<dbReference type="InterPro" id="IPR000537">
    <property type="entry name" value="UbiA_prenyltransferase"/>
</dbReference>
<evidence type="ECO:0000313" key="6">
    <source>
        <dbReference type="EMBL" id="KAF5376179.1"/>
    </source>
</evidence>
<accession>A0A8H5M0I7</accession>
<dbReference type="GO" id="GO:0016020">
    <property type="term" value="C:membrane"/>
    <property type="evidence" value="ECO:0007669"/>
    <property type="project" value="UniProtKB-SubCell"/>
</dbReference>
<keyword evidence="7" id="KW-1185">Reference proteome</keyword>
<dbReference type="InterPro" id="IPR044878">
    <property type="entry name" value="UbiA_sf"/>
</dbReference>
<feature type="transmembrane region" description="Helical" evidence="5">
    <location>
        <begin position="63"/>
        <end position="96"/>
    </location>
</feature>
<comment type="caution">
    <text evidence="6">The sequence shown here is derived from an EMBL/GenBank/DDBJ whole genome shotgun (WGS) entry which is preliminary data.</text>
</comment>
<keyword evidence="3 5" id="KW-1133">Transmembrane helix</keyword>
<feature type="transmembrane region" description="Helical" evidence="5">
    <location>
        <begin position="211"/>
        <end position="228"/>
    </location>
</feature>
<reference evidence="6 7" key="1">
    <citation type="journal article" date="2020" name="ISME J.">
        <title>Uncovering the hidden diversity of litter-decomposition mechanisms in mushroom-forming fungi.</title>
        <authorList>
            <person name="Floudas D."/>
            <person name="Bentzer J."/>
            <person name="Ahren D."/>
            <person name="Johansson T."/>
            <person name="Persson P."/>
            <person name="Tunlid A."/>
        </authorList>
    </citation>
    <scope>NUCLEOTIDE SEQUENCE [LARGE SCALE GENOMIC DNA]</scope>
    <source>
        <strain evidence="6 7">CBS 406.79</strain>
    </source>
</reference>
<dbReference type="Proteomes" id="UP000518752">
    <property type="component" value="Unassembled WGS sequence"/>
</dbReference>
<proteinExistence type="predicted"/>
<keyword evidence="2 5" id="KW-0812">Transmembrane</keyword>
<evidence type="ECO:0000256" key="2">
    <source>
        <dbReference type="ARBA" id="ARBA00022692"/>
    </source>
</evidence>
<dbReference type="InterPro" id="IPR050475">
    <property type="entry name" value="Prenyltransferase_related"/>
</dbReference>
<organism evidence="6 7">
    <name type="scientific">Collybiopsis confluens</name>
    <dbReference type="NCBI Taxonomy" id="2823264"/>
    <lineage>
        <taxon>Eukaryota</taxon>
        <taxon>Fungi</taxon>
        <taxon>Dikarya</taxon>
        <taxon>Basidiomycota</taxon>
        <taxon>Agaricomycotina</taxon>
        <taxon>Agaricomycetes</taxon>
        <taxon>Agaricomycetidae</taxon>
        <taxon>Agaricales</taxon>
        <taxon>Marasmiineae</taxon>
        <taxon>Omphalotaceae</taxon>
        <taxon>Collybiopsis</taxon>
    </lineage>
</organism>
<evidence type="ECO:0000313" key="7">
    <source>
        <dbReference type="Proteomes" id="UP000518752"/>
    </source>
</evidence>
<dbReference type="GO" id="GO:0016765">
    <property type="term" value="F:transferase activity, transferring alkyl or aryl (other than methyl) groups"/>
    <property type="evidence" value="ECO:0007669"/>
    <property type="project" value="InterPro"/>
</dbReference>
<evidence type="ECO:0000256" key="3">
    <source>
        <dbReference type="ARBA" id="ARBA00022989"/>
    </source>
</evidence>
<gene>
    <name evidence="6" type="ORF">D9757_009333</name>
</gene>
<comment type="subcellular location">
    <subcellularLocation>
        <location evidence="1">Membrane</location>
        <topology evidence="1">Multi-pass membrane protein</topology>
    </subcellularLocation>
</comment>
<dbReference type="Pfam" id="PF01040">
    <property type="entry name" value="UbiA"/>
    <property type="match status" value="1"/>
</dbReference>